<accession>A0A1W0A7L8</accession>
<dbReference type="AlphaFoldDB" id="A0A1W0A7L8"/>
<gene>
    <name evidence="2" type="ORF">THRCLA_01684</name>
</gene>
<dbReference type="EMBL" id="JNBS01000361">
    <property type="protein sequence ID" value="OQS06282.1"/>
    <property type="molecule type" value="Genomic_DNA"/>
</dbReference>
<evidence type="ECO:0008006" key="4">
    <source>
        <dbReference type="Google" id="ProtNLM"/>
    </source>
</evidence>
<protein>
    <recommendedName>
        <fullName evidence="4">M96 mating-specific protein family</fullName>
    </recommendedName>
</protein>
<evidence type="ECO:0000313" key="3">
    <source>
        <dbReference type="Proteomes" id="UP000243217"/>
    </source>
</evidence>
<keyword evidence="3" id="KW-1185">Reference proteome</keyword>
<sequence length="354" mass="40554">MASETSSRSMEEEFDGDSLFQEPILKKRKKKRNVDELKYLRKTMVELREKLVKLETKAASATEDKSDWEAVARRQAMERHQAQQENARLKQELEQQIQLANALEILLTQQTQTASAIEDLSCEQLPINVIKRAAKMHKLVDNEFHRLETVFVQHGILGRNDSSYANITVAEKAKSIIQLTLTRVAAVPSILSLLADRFWNIFTNDIVTPDLSLKVLEIVDTNTIYYQFEVHNHDCLPLLRCNYVIKRYIQPHATSFVIRTMGHDPLHPISDSSWSSEDTIWIQLRQSSTGHVLVKMVLLLQVPYCDAIDPLVDLMLQCSIDSTQSYTMSELLLDSFSRTNAMMEILLGYNQTDA</sequence>
<dbReference type="OrthoDB" id="71721at2759"/>
<proteinExistence type="predicted"/>
<keyword evidence="1" id="KW-0175">Coiled coil</keyword>
<organism evidence="2 3">
    <name type="scientific">Thraustotheca clavata</name>
    <dbReference type="NCBI Taxonomy" id="74557"/>
    <lineage>
        <taxon>Eukaryota</taxon>
        <taxon>Sar</taxon>
        <taxon>Stramenopiles</taxon>
        <taxon>Oomycota</taxon>
        <taxon>Saprolegniomycetes</taxon>
        <taxon>Saprolegniales</taxon>
        <taxon>Achlyaceae</taxon>
        <taxon>Thraustotheca</taxon>
    </lineage>
</organism>
<reference evidence="2 3" key="1">
    <citation type="journal article" date="2014" name="Genome Biol. Evol.">
        <title>The secreted proteins of Achlya hypogyna and Thraustotheca clavata identify the ancestral oomycete secretome and reveal gene acquisitions by horizontal gene transfer.</title>
        <authorList>
            <person name="Misner I."/>
            <person name="Blouin N."/>
            <person name="Leonard G."/>
            <person name="Richards T.A."/>
            <person name="Lane C.E."/>
        </authorList>
    </citation>
    <scope>NUCLEOTIDE SEQUENCE [LARGE SCALE GENOMIC DNA]</scope>
    <source>
        <strain evidence="2 3">ATCC 34112</strain>
    </source>
</reference>
<name>A0A1W0A7L8_9STRA</name>
<dbReference type="Proteomes" id="UP000243217">
    <property type="component" value="Unassembled WGS sequence"/>
</dbReference>
<evidence type="ECO:0000256" key="1">
    <source>
        <dbReference type="SAM" id="Coils"/>
    </source>
</evidence>
<evidence type="ECO:0000313" key="2">
    <source>
        <dbReference type="EMBL" id="OQS06282.1"/>
    </source>
</evidence>
<feature type="coiled-coil region" evidence="1">
    <location>
        <begin position="37"/>
        <end position="106"/>
    </location>
</feature>
<comment type="caution">
    <text evidence="2">The sequence shown here is derived from an EMBL/GenBank/DDBJ whole genome shotgun (WGS) entry which is preliminary data.</text>
</comment>